<gene>
    <name evidence="1" type="ORF">NCTC12282_02708</name>
</gene>
<dbReference type="Proteomes" id="UP000373449">
    <property type="component" value="Unassembled WGS sequence"/>
</dbReference>
<dbReference type="AlphaFoldDB" id="A0A484ZQ22"/>
<accession>A0A484ZQ22</accession>
<name>A0A484ZQ22_9GAMM</name>
<organism evidence="1 2">
    <name type="scientific">Budvicia aquatica</name>
    <dbReference type="NCBI Taxonomy" id="82979"/>
    <lineage>
        <taxon>Bacteria</taxon>
        <taxon>Pseudomonadati</taxon>
        <taxon>Pseudomonadota</taxon>
        <taxon>Gammaproteobacteria</taxon>
        <taxon>Enterobacterales</taxon>
        <taxon>Budviciaceae</taxon>
        <taxon>Budvicia</taxon>
    </lineage>
</organism>
<dbReference type="EMBL" id="CAADJA010000002">
    <property type="protein sequence ID" value="VFS47769.1"/>
    <property type="molecule type" value="Genomic_DNA"/>
</dbReference>
<protein>
    <submittedName>
        <fullName evidence="1">Uncharacterized protein</fullName>
    </submittedName>
</protein>
<proteinExistence type="predicted"/>
<evidence type="ECO:0000313" key="2">
    <source>
        <dbReference type="Proteomes" id="UP000373449"/>
    </source>
</evidence>
<sequence>MIKGKTCINKGKYLLNRLDGMLTGKMLDHPCFDQPCIVANGGAHNHTIGI</sequence>
<reference evidence="1 2" key="1">
    <citation type="submission" date="2019-03" db="EMBL/GenBank/DDBJ databases">
        <authorList>
            <consortium name="Pathogen Informatics"/>
        </authorList>
    </citation>
    <scope>NUCLEOTIDE SEQUENCE [LARGE SCALE GENOMIC DNA]</scope>
    <source>
        <strain evidence="1 2">NCTC12282</strain>
    </source>
</reference>
<evidence type="ECO:0000313" key="1">
    <source>
        <dbReference type="EMBL" id="VFS47769.1"/>
    </source>
</evidence>